<evidence type="ECO:0000313" key="1">
    <source>
        <dbReference type="EMBL" id="PIC52700.1"/>
    </source>
</evidence>
<evidence type="ECO:0000313" key="2">
    <source>
        <dbReference type="Proteomes" id="UP000230233"/>
    </source>
</evidence>
<dbReference type="Proteomes" id="UP000230233">
    <property type="component" value="Chromosome I"/>
</dbReference>
<sequence length="66" mass="7850">MFFEGSRTSLSQGNCPRSFWNFETRRSPSSLERLELLQSRAWRELQNDTEFGIWSFWRVAGASWIC</sequence>
<proteinExistence type="predicted"/>
<dbReference type="AlphaFoldDB" id="A0A2G5VM08"/>
<reference evidence="2" key="1">
    <citation type="submission" date="2017-10" db="EMBL/GenBank/DDBJ databases">
        <title>Rapid genome shrinkage in a self-fertile nematode reveals novel sperm competition proteins.</title>
        <authorList>
            <person name="Yin D."/>
            <person name="Schwarz E.M."/>
            <person name="Thomas C.G."/>
            <person name="Felde R.L."/>
            <person name="Korf I.F."/>
            <person name="Cutter A.D."/>
            <person name="Schartner C.M."/>
            <person name="Ralston E.J."/>
            <person name="Meyer B.J."/>
            <person name="Haag E.S."/>
        </authorList>
    </citation>
    <scope>NUCLEOTIDE SEQUENCE [LARGE SCALE GENOMIC DNA]</scope>
    <source>
        <strain evidence="2">JU1422</strain>
    </source>
</reference>
<gene>
    <name evidence="1" type="primary">Cnig_chr_I.g2697</name>
    <name evidence="1" type="ORF">B9Z55_002697</name>
</gene>
<keyword evidence="2" id="KW-1185">Reference proteome</keyword>
<comment type="caution">
    <text evidence="1">The sequence shown here is derived from an EMBL/GenBank/DDBJ whole genome shotgun (WGS) entry which is preliminary data.</text>
</comment>
<name>A0A2G5VM08_9PELO</name>
<organism evidence="1 2">
    <name type="scientific">Caenorhabditis nigoni</name>
    <dbReference type="NCBI Taxonomy" id="1611254"/>
    <lineage>
        <taxon>Eukaryota</taxon>
        <taxon>Metazoa</taxon>
        <taxon>Ecdysozoa</taxon>
        <taxon>Nematoda</taxon>
        <taxon>Chromadorea</taxon>
        <taxon>Rhabditida</taxon>
        <taxon>Rhabditina</taxon>
        <taxon>Rhabditomorpha</taxon>
        <taxon>Rhabditoidea</taxon>
        <taxon>Rhabditidae</taxon>
        <taxon>Peloderinae</taxon>
        <taxon>Caenorhabditis</taxon>
    </lineage>
</organism>
<protein>
    <submittedName>
        <fullName evidence="1">Uncharacterized protein</fullName>
    </submittedName>
</protein>
<accession>A0A2G5VM08</accession>
<dbReference type="EMBL" id="PDUG01000001">
    <property type="protein sequence ID" value="PIC52700.1"/>
    <property type="molecule type" value="Genomic_DNA"/>
</dbReference>